<sequence length="258" mass="30526">MNMNIETAHLDVPRDFEVACGLFGIPVPGFLQLIVDHCCFIHAHMGDTSEFDMATKAFLEADRQLGEKEIKPATHLSESQRERFIRLLRQMVGTATNRNYSKSTRRKKGKVLAEKLFDTFSAGLEIKDVVYYDEETKIQLSKDFLLMTLLHQRTPIELLNAIMKRISYAELGARVHLKQEDYNPAMVFFTRVMEGYGGIRDETYLESEAFKIFLMDLQEFRARYFFYRNLEDRIYMYRERLEENYQRIKNPYLNEDYD</sequence>
<dbReference type="EMBL" id="FOLL01000015">
    <property type="protein sequence ID" value="SFC58057.1"/>
    <property type="molecule type" value="Genomic_DNA"/>
</dbReference>
<accession>A0A1I1KAW1</accession>
<gene>
    <name evidence="1" type="ORF">SAMN05421747_11556</name>
</gene>
<dbReference type="Proteomes" id="UP000199577">
    <property type="component" value="Unassembled WGS sequence"/>
</dbReference>
<reference evidence="1 2" key="1">
    <citation type="submission" date="2016-10" db="EMBL/GenBank/DDBJ databases">
        <authorList>
            <person name="de Groot N.N."/>
        </authorList>
    </citation>
    <scope>NUCLEOTIDE SEQUENCE [LARGE SCALE GENOMIC DNA]</scope>
    <source>
        <strain evidence="1 2">DSM 22900</strain>
    </source>
</reference>
<dbReference type="RefSeq" id="WP_079717890.1">
    <property type="nucleotide sequence ID" value="NZ_FOLL01000015.1"/>
</dbReference>
<dbReference type="OrthoDB" id="712176at2"/>
<name>A0A1I1KAW1_9SPHI</name>
<dbReference type="STRING" id="623281.SAMN05421747_11556"/>
<dbReference type="AlphaFoldDB" id="A0A1I1KAW1"/>
<keyword evidence="2" id="KW-1185">Reference proteome</keyword>
<evidence type="ECO:0000313" key="2">
    <source>
        <dbReference type="Proteomes" id="UP000199577"/>
    </source>
</evidence>
<protein>
    <submittedName>
        <fullName evidence="1">Uncharacterized protein</fullName>
    </submittedName>
</protein>
<evidence type="ECO:0000313" key="1">
    <source>
        <dbReference type="EMBL" id="SFC58057.1"/>
    </source>
</evidence>
<proteinExistence type="predicted"/>
<organism evidence="1 2">
    <name type="scientific">Parapedobacter composti</name>
    <dbReference type="NCBI Taxonomy" id="623281"/>
    <lineage>
        <taxon>Bacteria</taxon>
        <taxon>Pseudomonadati</taxon>
        <taxon>Bacteroidota</taxon>
        <taxon>Sphingobacteriia</taxon>
        <taxon>Sphingobacteriales</taxon>
        <taxon>Sphingobacteriaceae</taxon>
        <taxon>Parapedobacter</taxon>
    </lineage>
</organism>